<feature type="signal peptide" evidence="1">
    <location>
        <begin position="1"/>
        <end position="20"/>
    </location>
</feature>
<keyword evidence="3" id="KW-1185">Reference proteome</keyword>
<dbReference type="RefSeq" id="WP_130540475.1">
    <property type="nucleotide sequence ID" value="NZ_CP042431.1"/>
</dbReference>
<dbReference type="Proteomes" id="UP000293874">
    <property type="component" value="Unassembled WGS sequence"/>
</dbReference>
<evidence type="ECO:0000256" key="1">
    <source>
        <dbReference type="SAM" id="SignalP"/>
    </source>
</evidence>
<protein>
    <submittedName>
        <fullName evidence="2">Uncharacterized protein</fullName>
    </submittedName>
</protein>
<name>A0A4Q7N561_9BACT</name>
<gene>
    <name evidence="2" type="ORF">EV199_2040</name>
</gene>
<accession>A0A4Q7N561</accession>
<organism evidence="2 3">
    <name type="scientific">Pseudobacter ginsenosidimutans</name>
    <dbReference type="NCBI Taxonomy" id="661488"/>
    <lineage>
        <taxon>Bacteria</taxon>
        <taxon>Pseudomonadati</taxon>
        <taxon>Bacteroidota</taxon>
        <taxon>Chitinophagia</taxon>
        <taxon>Chitinophagales</taxon>
        <taxon>Chitinophagaceae</taxon>
        <taxon>Pseudobacter</taxon>
    </lineage>
</organism>
<evidence type="ECO:0000313" key="2">
    <source>
        <dbReference type="EMBL" id="RZS76161.1"/>
    </source>
</evidence>
<proteinExistence type="predicted"/>
<comment type="caution">
    <text evidence="2">The sequence shown here is derived from an EMBL/GenBank/DDBJ whole genome shotgun (WGS) entry which is preliminary data.</text>
</comment>
<dbReference type="AlphaFoldDB" id="A0A4Q7N561"/>
<dbReference type="EMBL" id="SGXA01000001">
    <property type="protein sequence ID" value="RZS76161.1"/>
    <property type="molecule type" value="Genomic_DNA"/>
</dbReference>
<sequence length="221" mass="25834">MKHTIFFLSIFLLSITSAFTQSVPVPPNYTVIDSIFGDLDRDGIYELVASYTTHQTKDFNDNYIRELIIYKKKNKQWTVWKQSSQALTASKDGGMMSDPYAGIEIKNGILIISEDGGSSWKWARTDKYRYQDGEFYLIGYSEHYGKICEYWMDIDFNLLTGQCIVKKEYESCEDGKQEVYKNRNETFIKKGIKITMQQRKENEIMITSPKYKHELHISTNQ</sequence>
<dbReference type="OrthoDB" id="86940at2"/>
<keyword evidence="1" id="KW-0732">Signal</keyword>
<evidence type="ECO:0000313" key="3">
    <source>
        <dbReference type="Proteomes" id="UP000293874"/>
    </source>
</evidence>
<reference evidence="2 3" key="1">
    <citation type="submission" date="2019-02" db="EMBL/GenBank/DDBJ databases">
        <title>Genomic Encyclopedia of Type Strains, Phase IV (KMG-IV): sequencing the most valuable type-strain genomes for metagenomic binning, comparative biology and taxonomic classification.</title>
        <authorList>
            <person name="Goeker M."/>
        </authorList>
    </citation>
    <scope>NUCLEOTIDE SEQUENCE [LARGE SCALE GENOMIC DNA]</scope>
    <source>
        <strain evidence="2 3">DSM 18116</strain>
    </source>
</reference>
<feature type="chain" id="PRO_5020995785" evidence="1">
    <location>
        <begin position="21"/>
        <end position="221"/>
    </location>
</feature>